<dbReference type="CDD" id="cd03224">
    <property type="entry name" value="ABC_TM1139_LivF_branched"/>
    <property type="match status" value="1"/>
</dbReference>
<dbReference type="NCBIfam" id="TIGR03410">
    <property type="entry name" value="urea_trans_UrtE"/>
    <property type="match status" value="1"/>
</dbReference>
<evidence type="ECO:0000256" key="3">
    <source>
        <dbReference type="ARBA" id="ARBA00022741"/>
    </source>
</evidence>
<dbReference type="GO" id="GO:0005524">
    <property type="term" value="F:ATP binding"/>
    <property type="evidence" value="ECO:0007669"/>
    <property type="project" value="UniProtKB-KW"/>
</dbReference>
<reference evidence="7 8" key="1">
    <citation type="submission" date="2018-03" db="EMBL/GenBank/DDBJ databases">
        <title>The draft genome of Mesorhizobium sp. 6GN-30.</title>
        <authorList>
            <person name="Liu L."/>
            <person name="Li L."/>
            <person name="Wang T."/>
            <person name="Zhang X."/>
            <person name="Liang L."/>
        </authorList>
    </citation>
    <scope>NUCLEOTIDE SEQUENCE [LARGE SCALE GENOMIC DNA]</scope>
    <source>
        <strain evidence="7 8">6GN30</strain>
    </source>
</reference>
<dbReference type="GO" id="GO:0015807">
    <property type="term" value="P:L-amino acid transport"/>
    <property type="evidence" value="ECO:0007669"/>
    <property type="project" value="TreeGrafter"/>
</dbReference>
<dbReference type="Gene3D" id="3.40.50.300">
    <property type="entry name" value="P-loop containing nucleotide triphosphate hydrolases"/>
    <property type="match status" value="1"/>
</dbReference>
<evidence type="ECO:0000256" key="4">
    <source>
        <dbReference type="ARBA" id="ARBA00022840"/>
    </source>
</evidence>
<keyword evidence="3" id="KW-0547">Nucleotide-binding</keyword>
<evidence type="ECO:0000313" key="8">
    <source>
        <dbReference type="Proteomes" id="UP000241229"/>
    </source>
</evidence>
<name>A0A2P7SRU8_9HYPH</name>
<dbReference type="InterPro" id="IPR052156">
    <property type="entry name" value="BCAA_Transport_ATP-bd_LivF"/>
</dbReference>
<feature type="domain" description="ABC transporter" evidence="6">
    <location>
        <begin position="2"/>
        <end position="229"/>
    </location>
</feature>
<comment type="caution">
    <text evidence="7">The sequence shown here is derived from an EMBL/GenBank/DDBJ whole genome shotgun (WGS) entry which is preliminary data.</text>
</comment>
<dbReference type="AlphaFoldDB" id="A0A2P7SRU8"/>
<dbReference type="EMBL" id="PXYK01000002">
    <property type="protein sequence ID" value="PSJ65181.1"/>
    <property type="molecule type" value="Genomic_DNA"/>
</dbReference>
<sequence length="231" mass="25259">MLKFRKLNAFYGTSHIIHDLDLDIRKGETFCLLGRNGVGKTTLLRSLLGIDVRTTGTIEFDGADISATPTHERARRGVGYVPQGREIVPGLSVLDNILLGCNARTDGQMTVPQLVWSLFPFLKDHLGRRGTNLSGGQQQQLAIARALATDPSVLVLDEPTEGIQPNIVEDIEKAIVSLNRDHGLTIILVEQKIRFARTAAHRFAILEKGRVAASGTAADLSNDLIHRHMGL</sequence>
<dbReference type="Proteomes" id="UP000241229">
    <property type="component" value="Unassembled WGS sequence"/>
</dbReference>
<keyword evidence="2" id="KW-0813">Transport</keyword>
<proteinExistence type="inferred from homology"/>
<dbReference type="GO" id="GO:0015658">
    <property type="term" value="F:branched-chain amino acid transmembrane transporter activity"/>
    <property type="evidence" value="ECO:0007669"/>
    <property type="project" value="TreeGrafter"/>
</dbReference>
<evidence type="ECO:0000259" key="6">
    <source>
        <dbReference type="PROSITE" id="PS50893"/>
    </source>
</evidence>
<dbReference type="InterPro" id="IPR027417">
    <property type="entry name" value="P-loop_NTPase"/>
</dbReference>
<evidence type="ECO:0000313" key="7">
    <source>
        <dbReference type="EMBL" id="PSJ65181.1"/>
    </source>
</evidence>
<dbReference type="SUPFAM" id="SSF52540">
    <property type="entry name" value="P-loop containing nucleoside triphosphate hydrolases"/>
    <property type="match status" value="1"/>
</dbReference>
<dbReference type="InterPro" id="IPR003439">
    <property type="entry name" value="ABC_transporter-like_ATP-bd"/>
</dbReference>
<dbReference type="GO" id="GO:0016887">
    <property type="term" value="F:ATP hydrolysis activity"/>
    <property type="evidence" value="ECO:0007669"/>
    <property type="project" value="InterPro"/>
</dbReference>
<dbReference type="Pfam" id="PF00005">
    <property type="entry name" value="ABC_tran"/>
    <property type="match status" value="1"/>
</dbReference>
<keyword evidence="4 7" id="KW-0067">ATP-binding</keyword>
<dbReference type="InterPro" id="IPR017780">
    <property type="entry name" value="ABC_transptr_urea_ATP-bd_UrtE"/>
</dbReference>
<dbReference type="RefSeq" id="WP_106770521.1">
    <property type="nucleotide sequence ID" value="NZ_PXYK01000002.1"/>
</dbReference>
<dbReference type="PANTHER" id="PTHR43820">
    <property type="entry name" value="HIGH-AFFINITY BRANCHED-CHAIN AMINO ACID TRANSPORT ATP-BINDING PROTEIN LIVF"/>
    <property type="match status" value="1"/>
</dbReference>
<keyword evidence="5" id="KW-0029">Amino-acid transport</keyword>
<accession>A0A2P7SRU8</accession>
<dbReference type="PANTHER" id="PTHR43820:SF5">
    <property type="entry name" value="HIGH-AFFINITY BRANCHED-CHAIN AMINO ACID TRANSPORT ATP-BINDING PROTEIN"/>
    <property type="match status" value="1"/>
</dbReference>
<dbReference type="SMART" id="SM00382">
    <property type="entry name" value="AAA"/>
    <property type="match status" value="1"/>
</dbReference>
<dbReference type="OrthoDB" id="9776369at2"/>
<dbReference type="InterPro" id="IPR003593">
    <property type="entry name" value="AAA+_ATPase"/>
</dbReference>
<organism evidence="7 8">
    <name type="scientific">Kumtagia ephedrae</name>
    <dbReference type="NCBI Taxonomy" id="2116701"/>
    <lineage>
        <taxon>Bacteria</taxon>
        <taxon>Pseudomonadati</taxon>
        <taxon>Pseudomonadota</taxon>
        <taxon>Alphaproteobacteria</taxon>
        <taxon>Hyphomicrobiales</taxon>
        <taxon>Phyllobacteriaceae</taxon>
        <taxon>Kumtagia</taxon>
    </lineage>
</organism>
<comment type="similarity">
    <text evidence="1">Belongs to the ABC transporter superfamily.</text>
</comment>
<gene>
    <name evidence="7" type="primary">urtE</name>
    <name evidence="7" type="ORF">C7I84_02205</name>
</gene>
<evidence type="ECO:0000256" key="1">
    <source>
        <dbReference type="ARBA" id="ARBA00005417"/>
    </source>
</evidence>
<keyword evidence="8" id="KW-1185">Reference proteome</keyword>
<dbReference type="PROSITE" id="PS50893">
    <property type="entry name" value="ABC_TRANSPORTER_2"/>
    <property type="match status" value="1"/>
</dbReference>
<evidence type="ECO:0000256" key="2">
    <source>
        <dbReference type="ARBA" id="ARBA00022448"/>
    </source>
</evidence>
<protein>
    <submittedName>
        <fullName evidence="7">Urea ABC transporter ATP-binding subunit UrtE</fullName>
    </submittedName>
</protein>
<evidence type="ECO:0000256" key="5">
    <source>
        <dbReference type="ARBA" id="ARBA00022970"/>
    </source>
</evidence>